<dbReference type="PANTHER" id="PTHR40114:SF1">
    <property type="entry name" value="SLR0698 PROTEIN"/>
    <property type="match status" value="1"/>
</dbReference>
<dbReference type="Proteomes" id="UP000249377">
    <property type="component" value="Unassembled WGS sequence"/>
</dbReference>
<protein>
    <recommendedName>
        <fullName evidence="2">CYTH domain-containing protein</fullName>
    </recommendedName>
</protein>
<dbReference type="SUPFAM" id="SSF55154">
    <property type="entry name" value="CYTH-like phosphatases"/>
    <property type="match status" value="1"/>
</dbReference>
<accession>A0A328U950</accession>
<evidence type="ECO:0000313" key="4">
    <source>
        <dbReference type="Proteomes" id="UP000249377"/>
    </source>
</evidence>
<keyword evidence="4" id="KW-1185">Reference proteome</keyword>
<dbReference type="CDD" id="cd07761">
    <property type="entry name" value="CYTH-like_CthTTM-like"/>
    <property type="match status" value="1"/>
</dbReference>
<dbReference type="EMBL" id="QLYR01000009">
    <property type="protein sequence ID" value="RAQ22806.1"/>
    <property type="molecule type" value="Genomic_DNA"/>
</dbReference>
<feature type="domain" description="CYTH" evidence="2">
    <location>
        <begin position="1"/>
        <end position="147"/>
    </location>
</feature>
<dbReference type="Gene3D" id="2.40.320.10">
    <property type="entry name" value="Hypothetical Protein Pfu-838710-001"/>
    <property type="match status" value="1"/>
</dbReference>
<gene>
    <name evidence="3" type="ORF">DPQ25_11715</name>
</gene>
<feature type="active site" description="Proton acceptor" evidence="1">
    <location>
        <position position="27"/>
    </location>
</feature>
<proteinExistence type="predicted"/>
<dbReference type="SMART" id="SM01118">
    <property type="entry name" value="CYTH"/>
    <property type="match status" value="1"/>
</dbReference>
<dbReference type="AlphaFoldDB" id="A0A328U950"/>
<dbReference type="PIRSF" id="PIRSF016487">
    <property type="entry name" value="CYTH_UCP016487"/>
    <property type="match status" value="1"/>
</dbReference>
<dbReference type="InterPro" id="IPR033469">
    <property type="entry name" value="CYTH-like_dom_sf"/>
</dbReference>
<evidence type="ECO:0000259" key="2">
    <source>
        <dbReference type="SMART" id="SM01118"/>
    </source>
</evidence>
<sequence length="157" mass="18204">MEIERKFLIDSFPELPVWEEKRMWQGYLATAPVVRIRRTQTADAVSCVLCIKGEGSLIRKEIELPLSREQFEELAGLLEGPMIEKIQRVYQLPGGLKLECNCVDRDRPPAFWYAEVEFPTKEAAMAFEPPAFLGKEVTEQSGFSMREYWLRRLGEMD</sequence>
<dbReference type="PANTHER" id="PTHR40114">
    <property type="entry name" value="SLR0698 PROTEIN"/>
    <property type="match status" value="1"/>
</dbReference>
<organism evidence="3 4">
    <name type="scientific">Hydrogeniiclostridium mannosilyticum</name>
    <dbReference type="NCBI Taxonomy" id="2764322"/>
    <lineage>
        <taxon>Bacteria</taxon>
        <taxon>Bacillati</taxon>
        <taxon>Bacillota</taxon>
        <taxon>Clostridia</taxon>
        <taxon>Eubacteriales</taxon>
        <taxon>Acutalibacteraceae</taxon>
        <taxon>Hydrogeniiclostridium</taxon>
    </lineage>
</organism>
<dbReference type="InterPro" id="IPR012042">
    <property type="entry name" value="NeuTTM/CthTTM-like"/>
</dbReference>
<reference evidence="3 4" key="1">
    <citation type="submission" date="2018-06" db="EMBL/GenBank/DDBJ databases">
        <title>Noncontiguous genome sequence of Ruminococcaceae bacterium ASD2818.</title>
        <authorList>
            <person name="Chaplin A.V."/>
            <person name="Sokolova S.R."/>
            <person name="Kochetkova T.O."/>
            <person name="Goltsov A.Y."/>
            <person name="Trofimov D.Y."/>
            <person name="Efimov B.A."/>
        </authorList>
    </citation>
    <scope>NUCLEOTIDE SEQUENCE [LARGE SCALE GENOMIC DNA]</scope>
    <source>
        <strain evidence="3 4">ASD2818</strain>
    </source>
</reference>
<dbReference type="InterPro" id="IPR023577">
    <property type="entry name" value="CYTH_domain"/>
</dbReference>
<evidence type="ECO:0000256" key="1">
    <source>
        <dbReference type="PIRSR" id="PIRSR016487-1"/>
    </source>
</evidence>
<evidence type="ECO:0000313" key="3">
    <source>
        <dbReference type="EMBL" id="RAQ22806.1"/>
    </source>
</evidence>
<name>A0A328U950_9FIRM</name>
<comment type="caution">
    <text evidence="3">The sequence shown here is derived from an EMBL/GenBank/DDBJ whole genome shotgun (WGS) entry which is preliminary data.</text>
</comment>